<accession>A0A420YDX1</accession>
<dbReference type="CDD" id="cd00067">
    <property type="entry name" value="GAL4"/>
    <property type="match status" value="1"/>
</dbReference>
<evidence type="ECO:0000256" key="2">
    <source>
        <dbReference type="SAM" id="MobiDB-lite"/>
    </source>
</evidence>
<feature type="region of interest" description="Disordered" evidence="2">
    <location>
        <begin position="50"/>
        <end position="70"/>
    </location>
</feature>
<name>A0A420YDX1_9PEZI</name>
<proteinExistence type="predicted"/>
<evidence type="ECO:0000256" key="1">
    <source>
        <dbReference type="ARBA" id="ARBA00023242"/>
    </source>
</evidence>
<evidence type="ECO:0000313" key="5">
    <source>
        <dbReference type="Proteomes" id="UP000275385"/>
    </source>
</evidence>
<dbReference type="AlphaFoldDB" id="A0A420YDX1"/>
<organism evidence="4 5">
    <name type="scientific">Coniochaeta pulveracea</name>
    <dbReference type="NCBI Taxonomy" id="177199"/>
    <lineage>
        <taxon>Eukaryota</taxon>
        <taxon>Fungi</taxon>
        <taxon>Dikarya</taxon>
        <taxon>Ascomycota</taxon>
        <taxon>Pezizomycotina</taxon>
        <taxon>Sordariomycetes</taxon>
        <taxon>Sordariomycetidae</taxon>
        <taxon>Coniochaetales</taxon>
        <taxon>Coniochaetaceae</taxon>
        <taxon>Coniochaeta</taxon>
    </lineage>
</organism>
<dbReference type="GO" id="GO:0000981">
    <property type="term" value="F:DNA-binding transcription factor activity, RNA polymerase II-specific"/>
    <property type="evidence" value="ECO:0007669"/>
    <property type="project" value="InterPro"/>
</dbReference>
<protein>
    <recommendedName>
        <fullName evidence="3">Zn(2)-C6 fungal-type domain-containing protein</fullName>
    </recommendedName>
</protein>
<dbReference type="Pfam" id="PF00172">
    <property type="entry name" value="Zn_clus"/>
    <property type="match status" value="1"/>
</dbReference>
<dbReference type="OrthoDB" id="4491390at2759"/>
<evidence type="ECO:0000313" key="4">
    <source>
        <dbReference type="EMBL" id="RKU46119.1"/>
    </source>
</evidence>
<reference evidence="4 5" key="1">
    <citation type="submission" date="2018-08" db="EMBL/GenBank/DDBJ databases">
        <title>Draft genome of the lignicolous fungus Coniochaeta pulveracea.</title>
        <authorList>
            <person name="Borstlap C.J."/>
            <person name="De Witt R.N."/>
            <person name="Botha A."/>
            <person name="Volschenk H."/>
        </authorList>
    </citation>
    <scope>NUCLEOTIDE SEQUENCE [LARGE SCALE GENOMIC DNA]</scope>
    <source>
        <strain evidence="4 5">CAB683</strain>
    </source>
</reference>
<gene>
    <name evidence="4" type="ORF">DL546_006782</name>
</gene>
<dbReference type="InterPro" id="IPR053175">
    <property type="entry name" value="DHMBA_Reg_Transcription_Factor"/>
</dbReference>
<evidence type="ECO:0000259" key="3">
    <source>
        <dbReference type="PROSITE" id="PS50048"/>
    </source>
</evidence>
<dbReference type="SMART" id="SM00066">
    <property type="entry name" value="GAL4"/>
    <property type="match status" value="1"/>
</dbReference>
<dbReference type="Proteomes" id="UP000275385">
    <property type="component" value="Unassembled WGS sequence"/>
</dbReference>
<sequence length="530" mass="60537">MSTERACVACRSAKAKCDHTRPTCGRCAQRGLICSGLPVEANFTFRDENEVAKRNSQRARREQPRYGNIPTSGVTSTLSGIYGPSPHQPSQRAAGDVTVPPQQDYWWLSRRALAVVPGPLKRDVETRAVERFFLNWILHPSNQGISPGYMSELPMLYHGAQQYSVLWLAVRAMAFADMRNERAENVPFQVKARQHYGAALTAMRAAIDGQKDLGDDGMLTAMLLIDHFELMYLARNDPLSAHSEAIRHVLQTRGEGQLYTPTRFSLWRLTHYRLQAWQTLSRERPDAQQIEWLHKLNMERPDLRICAHVLHMNILSASSKTLTQPSNDDPAERLTKLNQAKQLASEMQDLITSVENWASEMAQVWKVKEDDPRNIAQPQDVDESPQFPIPHFPYPRLITYDDIWLAYIWNFYAASQIALRESLINVIEYTAVMRSGDEPDDHGATIIQEQREWIDVLSTAILKSFPQLLGFVYRYEGNGRARLAQQGRMAGRLFALFAMWVVEKSKYTSPRDRRTASEVISWINSRHELG</sequence>
<dbReference type="PROSITE" id="PS00463">
    <property type="entry name" value="ZN2_CY6_FUNGAL_1"/>
    <property type="match status" value="1"/>
</dbReference>
<dbReference type="InterPro" id="IPR036864">
    <property type="entry name" value="Zn2-C6_fun-type_DNA-bd_sf"/>
</dbReference>
<comment type="caution">
    <text evidence="4">The sequence shown here is derived from an EMBL/GenBank/DDBJ whole genome shotgun (WGS) entry which is preliminary data.</text>
</comment>
<dbReference type="InterPro" id="IPR001138">
    <property type="entry name" value="Zn2Cys6_DnaBD"/>
</dbReference>
<dbReference type="Gene3D" id="4.10.240.10">
    <property type="entry name" value="Zn(2)-C6 fungal-type DNA-binding domain"/>
    <property type="match status" value="1"/>
</dbReference>
<dbReference type="PROSITE" id="PS50048">
    <property type="entry name" value="ZN2_CY6_FUNGAL_2"/>
    <property type="match status" value="1"/>
</dbReference>
<dbReference type="SUPFAM" id="SSF57701">
    <property type="entry name" value="Zn2/Cys6 DNA-binding domain"/>
    <property type="match status" value="1"/>
</dbReference>
<feature type="domain" description="Zn(2)-C6 fungal-type" evidence="3">
    <location>
        <begin position="6"/>
        <end position="35"/>
    </location>
</feature>
<dbReference type="GO" id="GO:0008270">
    <property type="term" value="F:zinc ion binding"/>
    <property type="evidence" value="ECO:0007669"/>
    <property type="project" value="InterPro"/>
</dbReference>
<keyword evidence="1" id="KW-0539">Nucleus</keyword>
<keyword evidence="5" id="KW-1185">Reference proteome</keyword>
<feature type="compositionally biased region" description="Basic and acidic residues" evidence="2">
    <location>
        <begin position="50"/>
        <end position="64"/>
    </location>
</feature>
<dbReference type="EMBL" id="QVQW01000016">
    <property type="protein sequence ID" value="RKU46119.1"/>
    <property type="molecule type" value="Genomic_DNA"/>
</dbReference>
<dbReference type="PANTHER" id="PTHR38791">
    <property type="entry name" value="ZN(II)2CYS6 TRANSCRIPTION FACTOR (EUROFUNG)-RELATED-RELATED"/>
    <property type="match status" value="1"/>
</dbReference>